<evidence type="ECO:0000313" key="5">
    <source>
        <dbReference type="EMBL" id="TNU76721.1"/>
    </source>
</evidence>
<evidence type="ECO:0000256" key="2">
    <source>
        <dbReference type="SAM" id="MobiDB-lite"/>
    </source>
</evidence>
<dbReference type="InterPro" id="IPR036625">
    <property type="entry name" value="E3-bd_dom_sf"/>
</dbReference>
<evidence type="ECO:0000259" key="3">
    <source>
        <dbReference type="Pfam" id="PF11774"/>
    </source>
</evidence>
<dbReference type="InterPro" id="IPR024412">
    <property type="entry name" value="Lsr2_dim_dom"/>
</dbReference>
<keyword evidence="6" id="KW-1185">Reference proteome</keyword>
<feature type="domain" description="Lsr2 DNA-binding" evidence="4">
    <location>
        <begin position="79"/>
        <end position="113"/>
    </location>
</feature>
<dbReference type="Gene3D" id="4.10.320.10">
    <property type="entry name" value="E3-binding domain"/>
    <property type="match status" value="1"/>
</dbReference>
<accession>A0A5C5BDZ0</accession>
<dbReference type="Pfam" id="PF11774">
    <property type="entry name" value="Lsr2"/>
    <property type="match status" value="1"/>
</dbReference>
<dbReference type="OrthoDB" id="4113332at2"/>
<dbReference type="InterPro" id="IPR042261">
    <property type="entry name" value="Lsr2-like_dimerization"/>
</dbReference>
<dbReference type="Pfam" id="PF23359">
    <property type="entry name" value="Lsr2_DNA-bd"/>
    <property type="match status" value="1"/>
</dbReference>
<evidence type="ECO:0000256" key="1">
    <source>
        <dbReference type="ARBA" id="ARBA00023125"/>
    </source>
</evidence>
<dbReference type="RefSeq" id="WP_108719097.1">
    <property type="nucleotide sequence ID" value="NZ_DAMDJA010000126.1"/>
</dbReference>
<protein>
    <submittedName>
        <fullName evidence="5">Lsr2 family protein</fullName>
    </submittedName>
</protein>
<keyword evidence="1" id="KW-0238">DNA-binding</keyword>
<dbReference type="Gene3D" id="3.30.60.230">
    <property type="entry name" value="Lsr2, dimerization domain"/>
    <property type="match status" value="1"/>
</dbReference>
<evidence type="ECO:0000259" key="4">
    <source>
        <dbReference type="Pfam" id="PF23359"/>
    </source>
</evidence>
<proteinExistence type="predicted"/>
<evidence type="ECO:0000313" key="6">
    <source>
        <dbReference type="Proteomes" id="UP000313849"/>
    </source>
</evidence>
<dbReference type="EMBL" id="VENP01000004">
    <property type="protein sequence ID" value="TNU76721.1"/>
    <property type="molecule type" value="Genomic_DNA"/>
</dbReference>
<reference evidence="5 6" key="1">
    <citation type="submission" date="2019-06" db="EMBL/GenBank/DDBJ databases">
        <title>Draft genome sequence of Miniimonas arenae KCTC 19750T isolated from sea sand.</title>
        <authorList>
            <person name="Park S.-J."/>
        </authorList>
    </citation>
    <scope>NUCLEOTIDE SEQUENCE [LARGE SCALE GENOMIC DNA]</scope>
    <source>
        <strain evidence="5 6">KCTC 19750</strain>
    </source>
</reference>
<organism evidence="5 6">
    <name type="scientific">Miniimonas arenae</name>
    <dbReference type="NCBI Taxonomy" id="676201"/>
    <lineage>
        <taxon>Bacteria</taxon>
        <taxon>Bacillati</taxon>
        <taxon>Actinomycetota</taxon>
        <taxon>Actinomycetes</taxon>
        <taxon>Micrococcales</taxon>
        <taxon>Beutenbergiaceae</taxon>
        <taxon>Miniimonas</taxon>
    </lineage>
</organism>
<dbReference type="AlphaFoldDB" id="A0A5C5BDZ0"/>
<dbReference type="Proteomes" id="UP000313849">
    <property type="component" value="Unassembled WGS sequence"/>
</dbReference>
<feature type="domain" description="Lsr2 dimerization" evidence="3">
    <location>
        <begin position="1"/>
        <end position="58"/>
    </location>
</feature>
<comment type="caution">
    <text evidence="5">The sequence shown here is derived from an EMBL/GenBank/DDBJ whole genome shotgun (WGS) entry which is preliminary data.</text>
</comment>
<gene>
    <name evidence="5" type="ORF">FH969_02255</name>
</gene>
<dbReference type="InterPro" id="IPR055370">
    <property type="entry name" value="Lsr2_DNA-bd"/>
</dbReference>
<dbReference type="GO" id="GO:0016746">
    <property type="term" value="F:acyltransferase activity"/>
    <property type="evidence" value="ECO:0007669"/>
    <property type="project" value="InterPro"/>
</dbReference>
<name>A0A5C5BDZ0_9MICO</name>
<dbReference type="GO" id="GO:0003677">
    <property type="term" value="F:DNA binding"/>
    <property type="evidence" value="ECO:0007669"/>
    <property type="project" value="UniProtKB-KW"/>
</dbReference>
<sequence>MAQRVSVLLIDDLDGKEAAETVTFGLDGVTYEIDLSAENAAKLREEFAGWVGAARRSGGRRTTTPARSGRGSSSGSGKASDASVIRAWAAENGHTVSDRGRIPAEVRAAYEAAN</sequence>
<feature type="region of interest" description="Disordered" evidence="2">
    <location>
        <begin position="54"/>
        <end position="81"/>
    </location>
</feature>